<dbReference type="NCBIfam" id="NF002564">
    <property type="entry name" value="PRK02190.1"/>
    <property type="match status" value="1"/>
</dbReference>
<dbReference type="PANTHER" id="PTHR11358">
    <property type="entry name" value="ARGINASE/AGMATINASE"/>
    <property type="match status" value="1"/>
</dbReference>
<dbReference type="GO" id="GO:0033389">
    <property type="term" value="P:putrescine biosynthetic process from arginine, via agmatine"/>
    <property type="evidence" value="ECO:0007669"/>
    <property type="project" value="TreeGrafter"/>
</dbReference>
<evidence type="ECO:0000256" key="2">
    <source>
        <dbReference type="ARBA" id="ARBA00022723"/>
    </source>
</evidence>
<keyword evidence="2 4" id="KW-0479">Metal-binding</keyword>
<dbReference type="NCBIfam" id="TIGR01230">
    <property type="entry name" value="agmatinase"/>
    <property type="match status" value="1"/>
</dbReference>
<evidence type="ECO:0000256" key="1">
    <source>
        <dbReference type="ARBA" id="ARBA00009227"/>
    </source>
</evidence>
<dbReference type="EMBL" id="FOSP01000019">
    <property type="protein sequence ID" value="SFK88468.1"/>
    <property type="molecule type" value="Genomic_DNA"/>
</dbReference>
<dbReference type="GO" id="GO:0008783">
    <property type="term" value="F:agmatinase activity"/>
    <property type="evidence" value="ECO:0007669"/>
    <property type="project" value="TreeGrafter"/>
</dbReference>
<feature type="binding site" evidence="4">
    <location>
        <position position="158"/>
    </location>
    <ligand>
        <name>Mn(2+)</name>
        <dbReference type="ChEBI" id="CHEBI:29035"/>
        <label>1</label>
    </ligand>
</feature>
<reference evidence="7" key="1">
    <citation type="submission" date="2016-10" db="EMBL/GenBank/DDBJ databases">
        <authorList>
            <person name="Varghese N."/>
            <person name="Submissions S."/>
        </authorList>
    </citation>
    <scope>NUCLEOTIDE SEQUENCE [LARGE SCALE GENOMIC DNA]</scope>
    <source>
        <strain evidence="7">Nm69</strain>
    </source>
</reference>
<dbReference type="InterPro" id="IPR006035">
    <property type="entry name" value="Ureohydrolase"/>
</dbReference>
<dbReference type="PROSITE" id="PS01053">
    <property type="entry name" value="ARGINASE_1"/>
    <property type="match status" value="1"/>
</dbReference>
<dbReference type="Gene3D" id="3.40.800.10">
    <property type="entry name" value="Ureohydrolase domain"/>
    <property type="match status" value="1"/>
</dbReference>
<dbReference type="GO" id="GO:0046872">
    <property type="term" value="F:metal ion binding"/>
    <property type="evidence" value="ECO:0007669"/>
    <property type="project" value="UniProtKB-KW"/>
</dbReference>
<feature type="binding site" evidence="4">
    <location>
        <position position="156"/>
    </location>
    <ligand>
        <name>Mn(2+)</name>
        <dbReference type="ChEBI" id="CHEBI:29035"/>
        <label>1</label>
    </ligand>
</feature>
<dbReference type="InterPro" id="IPR005925">
    <property type="entry name" value="Agmatinase-rel"/>
</dbReference>
<feature type="binding site" evidence="4">
    <location>
        <position position="154"/>
    </location>
    <ligand>
        <name>Mn(2+)</name>
        <dbReference type="ChEBI" id="CHEBI:29035"/>
        <label>1</label>
    </ligand>
</feature>
<feature type="binding site" evidence="4">
    <location>
        <position position="238"/>
    </location>
    <ligand>
        <name>Mn(2+)</name>
        <dbReference type="ChEBI" id="CHEBI:29035"/>
        <label>1</label>
    </ligand>
</feature>
<dbReference type="OrthoDB" id="9789727at2"/>
<sequence>MDSWDSGFRGAPGQGMSHTLSFGGAASFFRVPYQNKLTDVDVAVTGVPLDVATTNRPGARLGPRAIRNASLSLAWERPWPWRTDPMAALRVIDYGDCEPVDGDLLSVSHIETHIAKIINSGVATLMLGGDHFVTFPSLKAHAAVYGPISLIHFDAHTDTWPSSGNAVNHGTMFHCAALEGIVNPASSIQIGIRTINEDTLGFQIVSATDVHQSSSRDIARQIRERVGNSPVYFTFDIDCLDPAFAPGTGTPVPGGLSTFQALSIIRELSGIHLVGMDVVEVAPAYDHAEVTALAAAQIAIELLCLFAESHRGRRNPR</sequence>
<evidence type="ECO:0000313" key="7">
    <source>
        <dbReference type="Proteomes" id="UP000199533"/>
    </source>
</evidence>
<dbReference type="RefSeq" id="WP_090700502.1">
    <property type="nucleotide sequence ID" value="NZ_FOSP01000019.1"/>
</dbReference>
<dbReference type="Pfam" id="PF00491">
    <property type="entry name" value="Arginase"/>
    <property type="match status" value="1"/>
</dbReference>
<keyword evidence="3 5" id="KW-0378">Hydrolase</keyword>
<gene>
    <name evidence="6" type="ORF">SAMN05216302_101917</name>
</gene>
<dbReference type="InterPro" id="IPR023696">
    <property type="entry name" value="Ureohydrolase_dom_sf"/>
</dbReference>
<dbReference type="SUPFAM" id="SSF52768">
    <property type="entry name" value="Arginase/deacetylase"/>
    <property type="match status" value="1"/>
</dbReference>
<dbReference type="STRING" id="52441.SAMN05216302_101917"/>
<dbReference type="PANTHER" id="PTHR11358:SF26">
    <property type="entry name" value="GUANIDINO ACID HYDROLASE, MITOCHONDRIAL"/>
    <property type="match status" value="1"/>
</dbReference>
<dbReference type="CDD" id="cd11592">
    <property type="entry name" value="Agmatinase_PAH"/>
    <property type="match status" value="1"/>
</dbReference>
<evidence type="ECO:0000313" key="6">
    <source>
        <dbReference type="EMBL" id="SFK88468.1"/>
    </source>
</evidence>
<proteinExistence type="inferred from homology"/>
<evidence type="ECO:0000256" key="4">
    <source>
        <dbReference type="PIRSR" id="PIRSR036979-1"/>
    </source>
</evidence>
<dbReference type="PROSITE" id="PS51409">
    <property type="entry name" value="ARGINASE_2"/>
    <property type="match status" value="1"/>
</dbReference>
<protein>
    <submittedName>
        <fullName evidence="6">Agmatinase</fullName>
    </submittedName>
</protein>
<dbReference type="InterPro" id="IPR020855">
    <property type="entry name" value="Ureohydrolase_Mn_BS"/>
</dbReference>
<organism evidence="6 7">
    <name type="scientific">Nitrosomonas aestuarii</name>
    <dbReference type="NCBI Taxonomy" id="52441"/>
    <lineage>
        <taxon>Bacteria</taxon>
        <taxon>Pseudomonadati</taxon>
        <taxon>Pseudomonadota</taxon>
        <taxon>Betaproteobacteria</taxon>
        <taxon>Nitrosomonadales</taxon>
        <taxon>Nitrosomonadaceae</taxon>
        <taxon>Nitrosomonas</taxon>
    </lineage>
</organism>
<accession>A0A1I4D4G7</accession>
<comment type="similarity">
    <text evidence="1">Belongs to the arginase family. Agmatinase subfamily.</text>
</comment>
<keyword evidence="7" id="KW-1185">Reference proteome</keyword>
<feature type="binding site" evidence="4">
    <location>
        <position position="236"/>
    </location>
    <ligand>
        <name>Mn(2+)</name>
        <dbReference type="ChEBI" id="CHEBI:29035"/>
        <label>1</label>
    </ligand>
</feature>
<name>A0A1I4D4G7_9PROT</name>
<keyword evidence="4" id="KW-0464">Manganese</keyword>
<feature type="binding site" evidence="4">
    <location>
        <position position="131"/>
    </location>
    <ligand>
        <name>Mn(2+)</name>
        <dbReference type="ChEBI" id="CHEBI:29035"/>
        <label>1</label>
    </ligand>
</feature>
<dbReference type="PIRSF" id="PIRSF036979">
    <property type="entry name" value="Arginase"/>
    <property type="match status" value="1"/>
</dbReference>
<dbReference type="AlphaFoldDB" id="A0A1I4D4G7"/>
<evidence type="ECO:0000256" key="5">
    <source>
        <dbReference type="RuleBase" id="RU003684"/>
    </source>
</evidence>
<dbReference type="Proteomes" id="UP000199533">
    <property type="component" value="Unassembled WGS sequence"/>
</dbReference>
<evidence type="ECO:0000256" key="3">
    <source>
        <dbReference type="ARBA" id="ARBA00022801"/>
    </source>
</evidence>
<comment type="cofactor">
    <cofactor evidence="4">
        <name>Mn(2+)</name>
        <dbReference type="ChEBI" id="CHEBI:29035"/>
    </cofactor>
    <text evidence="4">Binds 2 manganese ions per subunit.</text>
</comment>